<sequence length="286" mass="31629">MNLRAIADPFVAAAPSGARVRTRLRVNDTDAVVLTQVGGLLGSLAGRDLAARCREGRLDAKGKAQSRQKRKKTLTSESSSRWAGAITRTSEDQYRLAEQNLWAERASLATRIQTITTRLAAPVGDQVAAGKKAVRGYASKSERHAKTVRLQTLTARLAAVEADLINGTVHVVRGGKALLHKRNNLDDAGLTAQQWRQQWGSARLFLTADGEKDKAWGNETIRWNPDERWLELKLPRRLTHLANRPHGRYRLSCPVEFTYRGDEVAAQAATGAVRYDISCDPESGRW</sequence>
<dbReference type="AlphaFoldDB" id="A0A168F1Y1"/>
<evidence type="ECO:0008006" key="4">
    <source>
        <dbReference type="Google" id="ProtNLM"/>
    </source>
</evidence>
<feature type="compositionally biased region" description="Basic residues" evidence="1">
    <location>
        <begin position="64"/>
        <end position="73"/>
    </location>
</feature>
<feature type="region of interest" description="Disordered" evidence="1">
    <location>
        <begin position="60"/>
        <end position="82"/>
    </location>
</feature>
<gene>
    <name evidence="2" type="ORF">A4G28_00780</name>
</gene>
<comment type="caution">
    <text evidence="2">The sequence shown here is derived from an EMBL/GenBank/DDBJ whole genome shotgun (WGS) entry which is preliminary data.</text>
</comment>
<accession>A0A168F1Y1</accession>
<evidence type="ECO:0000313" key="3">
    <source>
        <dbReference type="Proteomes" id="UP000077342"/>
    </source>
</evidence>
<evidence type="ECO:0000256" key="1">
    <source>
        <dbReference type="SAM" id="MobiDB-lite"/>
    </source>
</evidence>
<dbReference type="RefSeq" id="WP_075511609.1">
    <property type="nucleotide sequence ID" value="NZ_CP089224.1"/>
</dbReference>
<protein>
    <recommendedName>
        <fullName evidence="4">Transposase</fullName>
    </recommendedName>
</protein>
<proteinExistence type="predicted"/>
<keyword evidence="3" id="KW-1185">Reference proteome</keyword>
<organism evidence="2 3">
    <name type="scientific">Mycobacterium ostraviense</name>
    <dbReference type="NCBI Taxonomy" id="2738409"/>
    <lineage>
        <taxon>Bacteria</taxon>
        <taxon>Bacillati</taxon>
        <taxon>Actinomycetota</taxon>
        <taxon>Actinomycetes</taxon>
        <taxon>Mycobacteriales</taxon>
        <taxon>Mycobacteriaceae</taxon>
        <taxon>Mycobacterium</taxon>
    </lineage>
</organism>
<evidence type="ECO:0000313" key="2">
    <source>
        <dbReference type="EMBL" id="KZS60914.1"/>
    </source>
</evidence>
<reference evidence="3" key="1">
    <citation type="submission" date="2016-04" db="EMBL/GenBank/DDBJ databases">
        <authorList>
            <person name="Strapagiel D."/>
            <person name="Borowka P."/>
            <person name="Marciniak B."/>
            <person name="Bakula Z."/>
            <person name="Van Ingen J."/>
            <person name="Safianowska A."/>
            <person name="Dziadek J."/>
            <person name="Jagielski T."/>
        </authorList>
    </citation>
    <scope>NUCLEOTIDE SEQUENCE [LARGE SCALE GENOMIC DNA]</scope>
    <source>
        <strain evidence="3">1010001458</strain>
    </source>
</reference>
<name>A0A168F1Y1_9MYCO</name>
<dbReference type="EMBL" id="LWCI01000121">
    <property type="protein sequence ID" value="KZS60914.1"/>
    <property type="molecule type" value="Genomic_DNA"/>
</dbReference>
<dbReference type="Proteomes" id="UP000077342">
    <property type="component" value="Unassembled WGS sequence"/>
</dbReference>